<proteinExistence type="predicted"/>
<dbReference type="AlphaFoldDB" id="A0A1N6L8Z5"/>
<reference evidence="2 3" key="1">
    <citation type="submission" date="2016-11" db="EMBL/GenBank/DDBJ databases">
        <authorList>
            <person name="Jaros S."/>
            <person name="Januszkiewicz K."/>
            <person name="Wedrychowicz H."/>
        </authorList>
    </citation>
    <scope>NUCLEOTIDE SEQUENCE [LARGE SCALE GENOMIC DNA]</scope>
    <source>
        <strain evidence="2 3">GAS95</strain>
    </source>
</reference>
<name>A0A1N6L8Z5_9BURK</name>
<evidence type="ECO:0000256" key="1">
    <source>
        <dbReference type="SAM" id="MobiDB-lite"/>
    </source>
</evidence>
<gene>
    <name evidence="2" type="ORF">SAMN05444165_6697</name>
</gene>
<accession>A0A1N6L8Z5</accession>
<protein>
    <submittedName>
        <fullName evidence="2">Uncharacterized protein</fullName>
    </submittedName>
</protein>
<dbReference type="Proteomes" id="UP000185151">
    <property type="component" value="Unassembled WGS sequence"/>
</dbReference>
<sequence length="55" mass="5747">MTVTNNLRPTTFPPVQRERPSPTPDNTAKPDALPSEPATPVSPGGLVGNHVNTTA</sequence>
<evidence type="ECO:0000313" key="2">
    <source>
        <dbReference type="EMBL" id="SIO65136.1"/>
    </source>
</evidence>
<dbReference type="RefSeq" id="WP_171991745.1">
    <property type="nucleotide sequence ID" value="NZ_FSRU01000002.1"/>
</dbReference>
<feature type="region of interest" description="Disordered" evidence="1">
    <location>
        <begin position="1"/>
        <end position="55"/>
    </location>
</feature>
<organism evidence="2 3">
    <name type="scientific">Paraburkholderia phenazinium</name>
    <dbReference type="NCBI Taxonomy" id="60549"/>
    <lineage>
        <taxon>Bacteria</taxon>
        <taxon>Pseudomonadati</taxon>
        <taxon>Pseudomonadota</taxon>
        <taxon>Betaproteobacteria</taxon>
        <taxon>Burkholderiales</taxon>
        <taxon>Burkholderiaceae</taxon>
        <taxon>Paraburkholderia</taxon>
    </lineage>
</organism>
<evidence type="ECO:0000313" key="3">
    <source>
        <dbReference type="Proteomes" id="UP000185151"/>
    </source>
</evidence>
<keyword evidence="3" id="KW-1185">Reference proteome</keyword>
<dbReference type="EMBL" id="FSRU01000002">
    <property type="protein sequence ID" value="SIO65136.1"/>
    <property type="molecule type" value="Genomic_DNA"/>
</dbReference>